<protein>
    <submittedName>
        <fullName evidence="1">Uncharacterized protein</fullName>
    </submittedName>
</protein>
<proteinExistence type="predicted"/>
<evidence type="ECO:0000313" key="1">
    <source>
        <dbReference type="EMBL" id="EAT90484.1"/>
    </source>
</evidence>
<sequence length="53" mass="5359">MCAAADAAALGGGRVGYCIQTGASGIITLLTSSSSRLPYPTPYPPSVDHYADN</sequence>
<dbReference type="RefSeq" id="XP_001792885.1">
    <property type="nucleotide sequence ID" value="XM_001792833.1"/>
</dbReference>
<gene>
    <name evidence="1" type="ORF">SNOG_02272</name>
</gene>
<dbReference type="KEGG" id="pno:SNOG_02272"/>
<name>Q0V142_PHANO</name>
<dbReference type="EMBL" id="CH445327">
    <property type="protein sequence ID" value="EAT90484.1"/>
    <property type="molecule type" value="Genomic_DNA"/>
</dbReference>
<dbReference type="InParanoid" id="Q0V142"/>
<dbReference type="Proteomes" id="UP000001055">
    <property type="component" value="Unassembled WGS sequence"/>
</dbReference>
<reference evidence="2" key="1">
    <citation type="journal article" date="2007" name="Plant Cell">
        <title>Dothideomycete-plant interactions illuminated by genome sequencing and EST analysis of the wheat pathogen Stagonospora nodorum.</title>
        <authorList>
            <person name="Hane J.K."/>
            <person name="Lowe R.G."/>
            <person name="Solomon P.S."/>
            <person name="Tan K.C."/>
            <person name="Schoch C.L."/>
            <person name="Spatafora J.W."/>
            <person name="Crous P.W."/>
            <person name="Kodira C."/>
            <person name="Birren B.W."/>
            <person name="Galagan J.E."/>
            <person name="Torriani S.F."/>
            <person name="McDonald B.A."/>
            <person name="Oliver R.P."/>
        </authorList>
    </citation>
    <scope>NUCLEOTIDE SEQUENCE [LARGE SCALE GENOMIC DNA]</scope>
    <source>
        <strain evidence="2">SN15 / ATCC MYA-4574 / FGSC 10173</strain>
    </source>
</reference>
<dbReference type="AlphaFoldDB" id="Q0V142"/>
<organism evidence="1 2">
    <name type="scientific">Phaeosphaeria nodorum (strain SN15 / ATCC MYA-4574 / FGSC 10173)</name>
    <name type="common">Glume blotch fungus</name>
    <name type="synonym">Parastagonospora nodorum</name>
    <dbReference type="NCBI Taxonomy" id="321614"/>
    <lineage>
        <taxon>Eukaryota</taxon>
        <taxon>Fungi</taxon>
        <taxon>Dikarya</taxon>
        <taxon>Ascomycota</taxon>
        <taxon>Pezizomycotina</taxon>
        <taxon>Dothideomycetes</taxon>
        <taxon>Pleosporomycetidae</taxon>
        <taxon>Pleosporales</taxon>
        <taxon>Pleosporineae</taxon>
        <taxon>Phaeosphaeriaceae</taxon>
        <taxon>Parastagonospora</taxon>
    </lineage>
</organism>
<evidence type="ECO:0000313" key="2">
    <source>
        <dbReference type="Proteomes" id="UP000001055"/>
    </source>
</evidence>
<accession>Q0V142</accession>
<dbReference type="HOGENOM" id="CLU_3069460_0_0_1"/>
<dbReference type="GeneID" id="5969735"/>